<accession>A0AAW1DAG2</accession>
<feature type="domain" description="Tudor" evidence="7">
    <location>
        <begin position="982"/>
        <end position="1040"/>
    </location>
</feature>
<comment type="caution">
    <text evidence="9">The sequence shown here is derived from an EMBL/GenBank/DDBJ whole genome shotgun (WGS) entry which is preliminary data.</text>
</comment>
<evidence type="ECO:0000256" key="3">
    <source>
        <dbReference type="ARBA" id="ARBA00022737"/>
    </source>
</evidence>
<keyword evidence="4" id="KW-0221">Differentiation</keyword>
<dbReference type="Pfam" id="PF00567">
    <property type="entry name" value="TUDOR"/>
    <property type="match status" value="3"/>
</dbReference>
<dbReference type="Proteomes" id="UP001461498">
    <property type="component" value="Unassembled WGS sequence"/>
</dbReference>
<feature type="region of interest" description="Disordered" evidence="6">
    <location>
        <begin position="83"/>
        <end position="182"/>
    </location>
</feature>
<protein>
    <recommendedName>
        <fullName evidence="11">Tudor domain-containing protein 7</fullName>
    </recommendedName>
</protein>
<dbReference type="GO" id="GO:0007283">
    <property type="term" value="P:spermatogenesis"/>
    <property type="evidence" value="ECO:0007669"/>
    <property type="project" value="UniProtKB-KW"/>
</dbReference>
<dbReference type="AlphaFoldDB" id="A0AAW1DAG2"/>
<dbReference type="PANTHER" id="PTHR22948:SF76">
    <property type="entry name" value="FI20010P1-RELATED"/>
    <property type="match status" value="1"/>
</dbReference>
<evidence type="ECO:0008006" key="11">
    <source>
        <dbReference type="Google" id="ProtNLM"/>
    </source>
</evidence>
<keyword evidence="10" id="KW-1185">Reference proteome</keyword>
<evidence type="ECO:0000256" key="6">
    <source>
        <dbReference type="SAM" id="MobiDB-lite"/>
    </source>
</evidence>
<dbReference type="Gene3D" id="2.40.50.90">
    <property type="match status" value="3"/>
</dbReference>
<keyword evidence="5" id="KW-0175">Coiled coil</keyword>
<dbReference type="CDD" id="cd09972">
    <property type="entry name" value="LOTUS_TDRD_OSKAR"/>
    <property type="match status" value="1"/>
</dbReference>
<comment type="subcellular location">
    <subcellularLocation>
        <location evidence="1">Cytoplasm</location>
    </subcellularLocation>
</comment>
<gene>
    <name evidence="9" type="ORF">O3M35_007687</name>
</gene>
<dbReference type="PROSITE" id="PS50304">
    <property type="entry name" value="TUDOR"/>
    <property type="match status" value="2"/>
</dbReference>
<dbReference type="PROSITE" id="PS51644">
    <property type="entry name" value="HTH_OST"/>
    <property type="match status" value="1"/>
</dbReference>
<dbReference type="InterPro" id="IPR050621">
    <property type="entry name" value="Tudor_domain_containing"/>
</dbReference>
<dbReference type="GO" id="GO:0043186">
    <property type="term" value="C:P granule"/>
    <property type="evidence" value="ECO:0007669"/>
    <property type="project" value="TreeGrafter"/>
</dbReference>
<evidence type="ECO:0000313" key="10">
    <source>
        <dbReference type="Proteomes" id="UP001461498"/>
    </source>
</evidence>
<dbReference type="SMART" id="SM00333">
    <property type="entry name" value="TUDOR"/>
    <property type="match status" value="3"/>
</dbReference>
<evidence type="ECO:0000256" key="2">
    <source>
        <dbReference type="ARBA" id="ARBA00022490"/>
    </source>
</evidence>
<dbReference type="GO" id="GO:0030719">
    <property type="term" value="P:P granule organization"/>
    <property type="evidence" value="ECO:0007669"/>
    <property type="project" value="TreeGrafter"/>
</dbReference>
<sequence>MPETVELRNAVITDLRACLISSQGGIPVASLNNDYKQLLGETIPYRKLGYDNLIDFLKSIPEIKLTNCNGAVLVEANKTAASNHVTSLVQRQRRSGKRRSRRSQRPSQRKSSKPTALPPPRVNRPPRIPRRNKPKENPPYVPKNTVESSVPPARTSNTSSHSANANFNIPRHPPPAPPRPPPPPLLQTPIPIPRMYHNYSSLPNYSHGITNSTQLYYRSGENPPLFNPQHLLTPHQYASIPPPIRNMSADLILKQKTEQLNAAIEQYEQMQMEKNEVKIKPKMPPSHKAGSKPIIDRLPLPTNMSKDSYYNKLLDICEKRGWPEPEFCLLKQKGGIVTCIVSLKFYKSGSRSEPSSRKLQDFSTYPDEIRDPLKALEEGSKKAYDSVLQMMSDSSHPVSRDRDVILQRVGEMVAGKLNGVWAFQIENDYAEKYNESLPPKWIEIVRDSGVVNASDLGHSFVVTPVTNEDKLKMVSPCSSKTVNLEILKLTPPESDQWDVFLSKAYSYSEVWIRLIGENYSEQLENLTTELELYYFDDKSPYISKAEVNHFYVAICDNSAYRVQVKELIKDSDEAFVHFVDYGDFEYLSFNQMKQLAPKFYKLPAQALQVNLSGLEYCSKLEYRYDIMDKIIAKSYIAVVEERDPYYLVLYDTSENNDLDINKMLLDNIFSEILNKMNILKVGTVKEVRICYIDDNGQVFIQLAATPVLEILEDRLASFDLGESETNKSPKINFHKIYLVKEMGKHKRVNVVSTENFSRQTVDVEFIDEGYTRTVSVSDLLEIADDYDILHFIPNQAFKIYLKDIPPFKLTKSKINKLKEIAPPHISVISKVVEVTDLPVLELFIRNQSDKLLASVNHTIELEDLLESSNGDASFEKSFQQLHISDLSSNKSNFSPHSSSHITPSKHTVIHDQDIFKWDCHGDIIAAHRAEIPPIGSGYFEIYVSDAANPDNFTVLPTKYLSDLNKLTEEMTDYYDNMKPNVTSPLQYDVYAMKHTDGFWYRAVLYRVLNDNITVRLCDYGNLDIVTLQNLRPLHKKFMKMPFVGFKAALCGIAPKHRDWSVQDCVALKDMIKEKKLISIIKEVRQVKDEIVLFLEITDTTSNNDININHQLVIEGRAIYT</sequence>
<dbReference type="InterPro" id="IPR025605">
    <property type="entry name" value="OST-HTH/LOTUS_dom"/>
</dbReference>
<dbReference type="Pfam" id="PF12872">
    <property type="entry name" value="OST-HTH"/>
    <property type="match status" value="1"/>
</dbReference>
<feature type="domain" description="HTH OST-type" evidence="8">
    <location>
        <begin position="7"/>
        <end position="91"/>
    </location>
</feature>
<dbReference type="PANTHER" id="PTHR22948">
    <property type="entry name" value="TUDOR DOMAIN CONTAINING PROTEIN"/>
    <property type="match status" value="1"/>
</dbReference>
<keyword evidence="3" id="KW-0677">Repeat</keyword>
<dbReference type="GO" id="GO:0034587">
    <property type="term" value="P:piRNA processing"/>
    <property type="evidence" value="ECO:0007669"/>
    <property type="project" value="TreeGrafter"/>
</dbReference>
<feature type="compositionally biased region" description="Pro residues" evidence="6">
    <location>
        <begin position="171"/>
        <end position="182"/>
    </location>
</feature>
<evidence type="ECO:0000259" key="7">
    <source>
        <dbReference type="PROSITE" id="PS50304"/>
    </source>
</evidence>
<dbReference type="Gene3D" id="2.30.30.140">
    <property type="match status" value="3"/>
</dbReference>
<evidence type="ECO:0000256" key="5">
    <source>
        <dbReference type="SAM" id="Coils"/>
    </source>
</evidence>
<keyword evidence="2" id="KW-0963">Cytoplasm</keyword>
<feature type="compositionally biased region" description="Basic residues" evidence="6">
    <location>
        <begin position="91"/>
        <end position="112"/>
    </location>
</feature>
<dbReference type="Gene3D" id="3.30.420.610">
    <property type="entry name" value="LOTUS domain-like"/>
    <property type="match status" value="1"/>
</dbReference>
<dbReference type="SUPFAM" id="SSF63748">
    <property type="entry name" value="Tudor/PWWP/MBT"/>
    <property type="match status" value="3"/>
</dbReference>
<name>A0AAW1DAG2_9HEMI</name>
<feature type="compositionally biased region" description="Low complexity" evidence="6">
    <location>
        <begin position="155"/>
        <end position="170"/>
    </location>
</feature>
<keyword evidence="4" id="KW-0744">Spermatogenesis</keyword>
<dbReference type="InterPro" id="IPR035437">
    <property type="entry name" value="SNase_OB-fold_sf"/>
</dbReference>
<dbReference type="InterPro" id="IPR002999">
    <property type="entry name" value="Tudor"/>
</dbReference>
<dbReference type="EMBL" id="JAPXFL010000004">
    <property type="protein sequence ID" value="KAK9507928.1"/>
    <property type="molecule type" value="Genomic_DNA"/>
</dbReference>
<evidence type="ECO:0000259" key="8">
    <source>
        <dbReference type="PROSITE" id="PS51644"/>
    </source>
</evidence>
<evidence type="ECO:0000313" key="9">
    <source>
        <dbReference type="EMBL" id="KAK9507928.1"/>
    </source>
</evidence>
<feature type="domain" description="Tudor" evidence="7">
    <location>
        <begin position="544"/>
        <end position="602"/>
    </location>
</feature>
<dbReference type="InterPro" id="IPR041966">
    <property type="entry name" value="LOTUS-like"/>
</dbReference>
<reference evidence="9 10" key="1">
    <citation type="submission" date="2022-12" db="EMBL/GenBank/DDBJ databases">
        <title>Chromosome-level genome assembly of true bugs.</title>
        <authorList>
            <person name="Ma L."/>
            <person name="Li H."/>
        </authorList>
    </citation>
    <scope>NUCLEOTIDE SEQUENCE [LARGE SCALE GENOMIC DNA]</scope>
    <source>
        <strain evidence="9">Lab_2022b</strain>
    </source>
</reference>
<evidence type="ECO:0000256" key="4">
    <source>
        <dbReference type="ARBA" id="ARBA00022871"/>
    </source>
</evidence>
<organism evidence="9 10">
    <name type="scientific">Rhynocoris fuscipes</name>
    <dbReference type="NCBI Taxonomy" id="488301"/>
    <lineage>
        <taxon>Eukaryota</taxon>
        <taxon>Metazoa</taxon>
        <taxon>Ecdysozoa</taxon>
        <taxon>Arthropoda</taxon>
        <taxon>Hexapoda</taxon>
        <taxon>Insecta</taxon>
        <taxon>Pterygota</taxon>
        <taxon>Neoptera</taxon>
        <taxon>Paraneoptera</taxon>
        <taxon>Hemiptera</taxon>
        <taxon>Heteroptera</taxon>
        <taxon>Panheteroptera</taxon>
        <taxon>Cimicomorpha</taxon>
        <taxon>Reduviidae</taxon>
        <taxon>Harpactorinae</taxon>
        <taxon>Harpactorini</taxon>
        <taxon>Rhynocoris</taxon>
    </lineage>
</organism>
<evidence type="ECO:0000256" key="1">
    <source>
        <dbReference type="ARBA" id="ARBA00004496"/>
    </source>
</evidence>
<feature type="coiled-coil region" evidence="5">
    <location>
        <begin position="253"/>
        <end position="280"/>
    </location>
</feature>
<proteinExistence type="predicted"/>